<proteinExistence type="predicted"/>
<reference evidence="1" key="2">
    <citation type="submission" date="2025-03" db="EMBL/GenBank/DDBJ databases">
        <authorList>
            <consortium name="ELIXIR-Norway"/>
            <consortium name="Elixir Norway"/>
        </authorList>
    </citation>
    <scope>NUCLEOTIDE SEQUENCE</scope>
</reference>
<organism evidence="1 2">
    <name type="scientific">Rangifer tarandus platyrhynchus</name>
    <name type="common">Svalbard reindeer</name>
    <dbReference type="NCBI Taxonomy" id="3082113"/>
    <lineage>
        <taxon>Eukaryota</taxon>
        <taxon>Metazoa</taxon>
        <taxon>Chordata</taxon>
        <taxon>Craniata</taxon>
        <taxon>Vertebrata</taxon>
        <taxon>Euteleostomi</taxon>
        <taxon>Mammalia</taxon>
        <taxon>Eutheria</taxon>
        <taxon>Laurasiatheria</taxon>
        <taxon>Artiodactyla</taxon>
        <taxon>Ruminantia</taxon>
        <taxon>Pecora</taxon>
        <taxon>Cervidae</taxon>
        <taxon>Odocoileinae</taxon>
        <taxon>Rangifer</taxon>
    </lineage>
</organism>
<accession>A0AC59YKB0</accession>
<feature type="non-terminal residue" evidence="1">
    <location>
        <position position="1"/>
    </location>
</feature>
<gene>
    <name evidence="1" type="ORF">MRATA1EN22A_LOCUS7177</name>
</gene>
<sequence length="68" mass="7736">PSSRVSLRMHVTRYSLGCGLLCYMSATWNIPGDCEWFTRTRFTVKALAAAILGLHWSNVMVLCSMRLR</sequence>
<evidence type="ECO:0000313" key="1">
    <source>
        <dbReference type="EMBL" id="CAM9768213.1"/>
    </source>
</evidence>
<reference evidence="1" key="1">
    <citation type="submission" date="2023-05" db="EMBL/GenBank/DDBJ databases">
        <authorList>
            <consortium name="ELIXIR-Norway"/>
        </authorList>
    </citation>
    <scope>NUCLEOTIDE SEQUENCE</scope>
</reference>
<dbReference type="EMBL" id="OX596101">
    <property type="protein sequence ID" value="CAM9768213.1"/>
    <property type="molecule type" value="Genomic_DNA"/>
</dbReference>
<dbReference type="Proteomes" id="UP001162501">
    <property type="component" value="Chromosome 17"/>
</dbReference>
<protein>
    <submittedName>
        <fullName evidence="1">Uncharacterized protein</fullName>
    </submittedName>
</protein>
<evidence type="ECO:0000313" key="2">
    <source>
        <dbReference type="Proteomes" id="UP001162501"/>
    </source>
</evidence>
<name>A0AC59YKB0_RANTA</name>